<name>A0A553V594_9DEIO</name>
<keyword evidence="4" id="KW-1185">Reference proteome</keyword>
<sequence>MPAQVVPQRPRALLLGAGGFIGQHIAAAVLKAGYELLRGPTSAQLDLSRATPADWQRLLDPAPDIIINAAGHTNGTPNQLFEANLVLIKRLLSALEAQASQPWLVHLGSAAEYGLTPPQVPVSEAAPCRPVGAYGVSKWAATQLLASSFAAGTARGVVLRIFNPLGAGQSAATLPGRAAKLLRGAVQTAPFSTLEFGALGTWRDYVDVRDVARAAVFAAGLPMRLPSDSALTLPVLNVASGQARRSREVVQGLAKVAGFTGQISEQADDSPRSGALNWQQADIRLIQELGWSPLYSFDDALRDLWSGSAPPDSSHPSQDRPVQRAAAHAPREATL</sequence>
<feature type="region of interest" description="Disordered" evidence="1">
    <location>
        <begin position="305"/>
        <end position="335"/>
    </location>
</feature>
<dbReference type="InterPro" id="IPR036291">
    <property type="entry name" value="NAD(P)-bd_dom_sf"/>
</dbReference>
<dbReference type="Gene3D" id="3.40.50.720">
    <property type="entry name" value="NAD(P)-binding Rossmann-like Domain"/>
    <property type="match status" value="1"/>
</dbReference>
<dbReference type="RefSeq" id="WP_143719596.1">
    <property type="nucleotide sequence ID" value="NZ_VKDB01000002.1"/>
</dbReference>
<dbReference type="EMBL" id="VKDB01000002">
    <property type="protein sequence ID" value="TSA87639.1"/>
    <property type="molecule type" value="Genomic_DNA"/>
</dbReference>
<dbReference type="Proteomes" id="UP000316092">
    <property type="component" value="Unassembled WGS sequence"/>
</dbReference>
<dbReference type="InterPro" id="IPR050177">
    <property type="entry name" value="Lipid_A_modif_metabolic_enz"/>
</dbReference>
<evidence type="ECO:0000259" key="2">
    <source>
        <dbReference type="Pfam" id="PF01370"/>
    </source>
</evidence>
<evidence type="ECO:0000256" key="1">
    <source>
        <dbReference type="SAM" id="MobiDB-lite"/>
    </source>
</evidence>
<dbReference type="Pfam" id="PF01370">
    <property type="entry name" value="Epimerase"/>
    <property type="match status" value="1"/>
</dbReference>
<gene>
    <name evidence="3" type="ORF">FNU79_03975</name>
</gene>
<feature type="domain" description="NAD-dependent epimerase/dehydratase" evidence="2">
    <location>
        <begin position="13"/>
        <end position="220"/>
    </location>
</feature>
<dbReference type="AlphaFoldDB" id="A0A553V594"/>
<dbReference type="OrthoDB" id="62093at2"/>
<dbReference type="CDD" id="cd08946">
    <property type="entry name" value="SDR_e"/>
    <property type="match status" value="1"/>
</dbReference>
<comment type="caution">
    <text evidence="3">The sequence shown here is derived from an EMBL/GenBank/DDBJ whole genome shotgun (WGS) entry which is preliminary data.</text>
</comment>
<evidence type="ECO:0000313" key="4">
    <source>
        <dbReference type="Proteomes" id="UP000316092"/>
    </source>
</evidence>
<proteinExistence type="predicted"/>
<dbReference type="InterPro" id="IPR001509">
    <property type="entry name" value="Epimerase_deHydtase"/>
</dbReference>
<evidence type="ECO:0000313" key="3">
    <source>
        <dbReference type="EMBL" id="TSA87639.1"/>
    </source>
</evidence>
<protein>
    <submittedName>
        <fullName evidence="3">NAD(P)-dependent oxidoreductase</fullName>
    </submittedName>
</protein>
<organism evidence="3 4">
    <name type="scientific">Deinococcus detaillensis</name>
    <dbReference type="NCBI Taxonomy" id="2592048"/>
    <lineage>
        <taxon>Bacteria</taxon>
        <taxon>Thermotogati</taxon>
        <taxon>Deinococcota</taxon>
        <taxon>Deinococci</taxon>
        <taxon>Deinococcales</taxon>
        <taxon>Deinococcaceae</taxon>
        <taxon>Deinococcus</taxon>
    </lineage>
</organism>
<dbReference type="PANTHER" id="PTHR43245">
    <property type="entry name" value="BIFUNCTIONAL POLYMYXIN RESISTANCE PROTEIN ARNA"/>
    <property type="match status" value="1"/>
</dbReference>
<reference evidence="3 4" key="1">
    <citation type="submission" date="2019-07" db="EMBL/GenBank/DDBJ databases">
        <title>Deinococcus detaillus sp. nov., isolated from humus soil in Antarctica.</title>
        <authorList>
            <person name="Zhang K."/>
        </authorList>
    </citation>
    <scope>NUCLEOTIDE SEQUENCE [LARGE SCALE GENOMIC DNA]</scope>
    <source>
        <strain evidence="3 4">H1</strain>
    </source>
</reference>
<accession>A0A553V594</accession>
<dbReference type="SUPFAM" id="SSF51735">
    <property type="entry name" value="NAD(P)-binding Rossmann-fold domains"/>
    <property type="match status" value="1"/>
</dbReference>